<accession>A0A2S8GCE0</accession>
<evidence type="ECO:0000313" key="2">
    <source>
        <dbReference type="EMBL" id="PQO42083.1"/>
    </source>
</evidence>
<dbReference type="Proteomes" id="UP000237819">
    <property type="component" value="Unassembled WGS sequence"/>
</dbReference>
<dbReference type="AlphaFoldDB" id="A0A2S8GCE0"/>
<comment type="caution">
    <text evidence="2">The sequence shown here is derived from an EMBL/GenBank/DDBJ whole genome shotgun (WGS) entry which is preliminary data.</text>
</comment>
<protein>
    <recommendedName>
        <fullName evidence="4">NolW-like domain-containing protein</fullName>
    </recommendedName>
</protein>
<sequence>MKTHRWSPFLLTLSTSMLLVSFSSALLAQEEAAEPMKPEMPKITDEPRAIDPATLVPEILTVKKSADLKGATISEVAAWIEKECQVEVVVNKRAIEEIGMLATDPVGEEFTDTPVYQFLDRLRLNELAWYLDDNVLHITTIIESESQLEMITYNAGDLLDAGYEMDRLVDTITTTLEPDMWEELGGPGVVNAIGDVLFVRQTPLVQRKFQGLLSALRKHARRTFIYDPPQHQRIREQLQKPITVDLDNIALSDAAQQIGELAGIDIRLDVRALRDVAIRQRTPVSVGLANTSADTVLKALLQELDLTWVLRDGVLWITTLEEAETDLTTAVFDVRDLCVDDSESEALIDALTSQSAEDWEELGGPGSIAAPKAGVLVVSNREELLNEVLNLLEAYRTALRGSKRREVKGEDPNEVITVYYRMEADVAQGLAVGLRQLVQPESWKSDERPDAVGVLFKTASNDEISTVGKTSSSNGDEAKSTMRVRIPHAVLIITQTRGCQEEIAKVIRRVERGDSTGPAAMVEEAEGAAGGGFSGGGGGFGGGGFF</sequence>
<organism evidence="2 3">
    <name type="scientific">Blastopirellula marina</name>
    <dbReference type="NCBI Taxonomy" id="124"/>
    <lineage>
        <taxon>Bacteria</taxon>
        <taxon>Pseudomonadati</taxon>
        <taxon>Planctomycetota</taxon>
        <taxon>Planctomycetia</taxon>
        <taxon>Pirellulales</taxon>
        <taxon>Pirellulaceae</taxon>
        <taxon>Blastopirellula</taxon>
    </lineage>
</organism>
<keyword evidence="1" id="KW-0732">Signal</keyword>
<evidence type="ECO:0000256" key="1">
    <source>
        <dbReference type="SAM" id="SignalP"/>
    </source>
</evidence>
<evidence type="ECO:0008006" key="4">
    <source>
        <dbReference type="Google" id="ProtNLM"/>
    </source>
</evidence>
<evidence type="ECO:0000313" key="3">
    <source>
        <dbReference type="Proteomes" id="UP000237819"/>
    </source>
</evidence>
<gene>
    <name evidence="2" type="ORF">C5Y93_27420</name>
</gene>
<dbReference type="EMBL" id="PUHZ01000025">
    <property type="protein sequence ID" value="PQO42083.1"/>
    <property type="molecule type" value="Genomic_DNA"/>
</dbReference>
<feature type="signal peptide" evidence="1">
    <location>
        <begin position="1"/>
        <end position="28"/>
    </location>
</feature>
<dbReference type="OrthoDB" id="263325at2"/>
<reference evidence="2 3" key="1">
    <citation type="submission" date="2018-02" db="EMBL/GenBank/DDBJ databases">
        <title>Comparative genomes isolates from brazilian mangrove.</title>
        <authorList>
            <person name="Araujo J.E."/>
            <person name="Taketani R.G."/>
            <person name="Silva M.C.P."/>
            <person name="Loureco M.V."/>
            <person name="Andreote F.D."/>
        </authorList>
    </citation>
    <scope>NUCLEOTIDE SEQUENCE [LARGE SCALE GENOMIC DNA]</scope>
    <source>
        <strain evidence="2 3">Nap-Phe MGV</strain>
    </source>
</reference>
<proteinExistence type="predicted"/>
<feature type="chain" id="PRO_5015438139" description="NolW-like domain-containing protein" evidence="1">
    <location>
        <begin position="29"/>
        <end position="546"/>
    </location>
</feature>
<dbReference type="RefSeq" id="WP_105338666.1">
    <property type="nucleotide sequence ID" value="NZ_PUHZ01000025.1"/>
</dbReference>
<name>A0A2S8GCE0_9BACT</name>